<protein>
    <submittedName>
        <fullName evidence="1">3046_t:CDS:1</fullName>
    </submittedName>
</protein>
<proteinExistence type="predicted"/>
<keyword evidence="2" id="KW-1185">Reference proteome</keyword>
<gene>
    <name evidence="1" type="ORF">SCALOS_LOCUS6829</name>
</gene>
<comment type="caution">
    <text evidence="1">The sequence shown here is derived from an EMBL/GenBank/DDBJ whole genome shotgun (WGS) entry which is preliminary data.</text>
</comment>
<dbReference type="Proteomes" id="UP000789860">
    <property type="component" value="Unassembled WGS sequence"/>
</dbReference>
<sequence>HLAQWTSACQKIFNITKLDPENKHYTASNFYFYVYNSEAIYIAKIIAVFKKYSTSYCRTESLDELNANCIHAILYEQDLLNLYEFNPKLKLKVKQLQLS</sequence>
<name>A0ACA9MQC2_9GLOM</name>
<reference evidence="1" key="1">
    <citation type="submission" date="2021-06" db="EMBL/GenBank/DDBJ databases">
        <authorList>
            <person name="Kallberg Y."/>
            <person name="Tangrot J."/>
            <person name="Rosling A."/>
        </authorList>
    </citation>
    <scope>NUCLEOTIDE SEQUENCE</scope>
    <source>
        <strain evidence="1">AU212A</strain>
    </source>
</reference>
<evidence type="ECO:0000313" key="2">
    <source>
        <dbReference type="Proteomes" id="UP000789860"/>
    </source>
</evidence>
<feature type="non-terminal residue" evidence="1">
    <location>
        <position position="1"/>
    </location>
</feature>
<evidence type="ECO:0000313" key="1">
    <source>
        <dbReference type="EMBL" id="CAG8598200.1"/>
    </source>
</evidence>
<dbReference type="EMBL" id="CAJVPM010013966">
    <property type="protein sequence ID" value="CAG8598200.1"/>
    <property type="molecule type" value="Genomic_DNA"/>
</dbReference>
<organism evidence="1 2">
    <name type="scientific">Scutellospora calospora</name>
    <dbReference type="NCBI Taxonomy" id="85575"/>
    <lineage>
        <taxon>Eukaryota</taxon>
        <taxon>Fungi</taxon>
        <taxon>Fungi incertae sedis</taxon>
        <taxon>Mucoromycota</taxon>
        <taxon>Glomeromycotina</taxon>
        <taxon>Glomeromycetes</taxon>
        <taxon>Diversisporales</taxon>
        <taxon>Gigasporaceae</taxon>
        <taxon>Scutellospora</taxon>
    </lineage>
</organism>
<accession>A0ACA9MQC2</accession>